<dbReference type="GO" id="GO:0032580">
    <property type="term" value="C:Golgi cisterna membrane"/>
    <property type="evidence" value="ECO:0007669"/>
    <property type="project" value="UniProtKB-SubCell"/>
</dbReference>
<evidence type="ECO:0000256" key="10">
    <source>
        <dbReference type="ARBA" id="ARBA00023027"/>
    </source>
</evidence>
<evidence type="ECO:0000259" key="14">
    <source>
        <dbReference type="Pfam" id="PF16363"/>
    </source>
</evidence>
<dbReference type="UniPathway" id="UPA00796">
    <property type="reaction ID" value="UER00771"/>
</dbReference>
<evidence type="ECO:0000256" key="12">
    <source>
        <dbReference type="ARBA" id="ARBA00023136"/>
    </source>
</evidence>
<keyword evidence="6" id="KW-0812">Transmembrane</keyword>
<keyword evidence="13" id="KW-0456">Lyase</keyword>
<comment type="cofactor">
    <cofactor evidence="1">
        <name>NAD(+)</name>
        <dbReference type="ChEBI" id="CHEBI:57540"/>
    </cofactor>
</comment>
<dbReference type="PANTHER" id="PTHR43078">
    <property type="entry name" value="UDP-GLUCURONIC ACID DECARBOXYLASE-RELATED"/>
    <property type="match status" value="1"/>
</dbReference>
<keyword evidence="9" id="KW-1133">Transmembrane helix</keyword>
<dbReference type="InterPro" id="IPR044516">
    <property type="entry name" value="UXS-like"/>
</dbReference>
<protein>
    <recommendedName>
        <fullName evidence="5">UDP-glucuronate decarboxylase</fullName>
        <ecNumber evidence="5">4.1.1.35</ecNumber>
    </recommendedName>
</protein>
<dbReference type="EC" id="4.1.1.35" evidence="5"/>
<sequence>KPITIYGDGQQTRSFCYIDDLIKGIMLIINKGKKGEVYNLGSSKEIRIITLAKMIKKLTNSSSKLEFKPLPIDDPKKRKPDLEKIKKAVNWKPEILLGQGLQKTIEYFKLMING</sequence>
<evidence type="ECO:0000256" key="11">
    <source>
        <dbReference type="ARBA" id="ARBA00023034"/>
    </source>
</evidence>
<feature type="non-terminal residue" evidence="15">
    <location>
        <position position="1"/>
    </location>
</feature>
<dbReference type="InterPro" id="IPR016040">
    <property type="entry name" value="NAD(P)-bd_dom"/>
</dbReference>
<keyword evidence="10" id="KW-0520">NAD</keyword>
<evidence type="ECO:0000256" key="6">
    <source>
        <dbReference type="ARBA" id="ARBA00022692"/>
    </source>
</evidence>
<gene>
    <name evidence="15" type="ORF">S01H1_29885</name>
</gene>
<dbReference type="GO" id="GO:0042732">
    <property type="term" value="P:D-xylose metabolic process"/>
    <property type="evidence" value="ECO:0007669"/>
    <property type="project" value="InterPro"/>
</dbReference>
<evidence type="ECO:0000256" key="7">
    <source>
        <dbReference type="ARBA" id="ARBA00022793"/>
    </source>
</evidence>
<dbReference type="Pfam" id="PF16363">
    <property type="entry name" value="GDP_Man_Dehyd"/>
    <property type="match status" value="1"/>
</dbReference>
<feature type="domain" description="NAD(P)-binding" evidence="14">
    <location>
        <begin position="3"/>
        <end position="104"/>
    </location>
</feature>
<evidence type="ECO:0000256" key="8">
    <source>
        <dbReference type="ARBA" id="ARBA00022968"/>
    </source>
</evidence>
<evidence type="ECO:0000256" key="9">
    <source>
        <dbReference type="ARBA" id="ARBA00022989"/>
    </source>
</evidence>
<keyword evidence="11" id="KW-0333">Golgi apparatus</keyword>
<dbReference type="GO" id="GO:0033320">
    <property type="term" value="P:UDP-D-xylose biosynthetic process"/>
    <property type="evidence" value="ECO:0007669"/>
    <property type="project" value="UniProtKB-UniPathway"/>
</dbReference>
<evidence type="ECO:0000313" key="15">
    <source>
        <dbReference type="EMBL" id="GAF93636.1"/>
    </source>
</evidence>
<keyword evidence="7" id="KW-0210">Decarboxylase</keyword>
<reference evidence="15" key="1">
    <citation type="journal article" date="2014" name="Front. Microbiol.">
        <title>High frequency of phylogenetically diverse reductive dehalogenase-homologous genes in deep subseafloor sedimentary metagenomes.</title>
        <authorList>
            <person name="Kawai M."/>
            <person name="Futagami T."/>
            <person name="Toyoda A."/>
            <person name="Takaki Y."/>
            <person name="Nishi S."/>
            <person name="Hori S."/>
            <person name="Arai W."/>
            <person name="Tsubouchi T."/>
            <person name="Morono Y."/>
            <person name="Uchiyama I."/>
            <person name="Ito T."/>
            <person name="Fujiyama A."/>
            <person name="Inagaki F."/>
            <person name="Takami H."/>
        </authorList>
    </citation>
    <scope>NUCLEOTIDE SEQUENCE</scope>
    <source>
        <strain evidence="15">Expedition CK06-06</strain>
    </source>
</reference>
<name>X0U2P9_9ZZZZ</name>
<dbReference type="SUPFAM" id="SSF51735">
    <property type="entry name" value="NAD(P)-binding Rossmann-fold domains"/>
    <property type="match status" value="1"/>
</dbReference>
<dbReference type="PANTHER" id="PTHR43078:SF6">
    <property type="entry name" value="UDP-GLUCURONIC ACID DECARBOXYLASE 1"/>
    <property type="match status" value="1"/>
</dbReference>
<evidence type="ECO:0000256" key="13">
    <source>
        <dbReference type="ARBA" id="ARBA00023239"/>
    </source>
</evidence>
<comment type="similarity">
    <text evidence="4">Belongs to the NAD(P)-dependent epimerase/dehydratase family. UDP-glucuronic acid decarboxylase subfamily.</text>
</comment>
<evidence type="ECO:0000256" key="2">
    <source>
        <dbReference type="ARBA" id="ARBA00004447"/>
    </source>
</evidence>
<proteinExistence type="inferred from homology"/>
<comment type="caution">
    <text evidence="15">The sequence shown here is derived from an EMBL/GenBank/DDBJ whole genome shotgun (WGS) entry which is preliminary data.</text>
</comment>
<evidence type="ECO:0000256" key="1">
    <source>
        <dbReference type="ARBA" id="ARBA00001911"/>
    </source>
</evidence>
<dbReference type="GO" id="GO:0048040">
    <property type="term" value="F:UDP-glucuronate decarboxylase activity"/>
    <property type="evidence" value="ECO:0007669"/>
    <property type="project" value="UniProtKB-EC"/>
</dbReference>
<keyword evidence="8" id="KW-0735">Signal-anchor</keyword>
<evidence type="ECO:0000256" key="3">
    <source>
        <dbReference type="ARBA" id="ARBA00005100"/>
    </source>
</evidence>
<dbReference type="Gene3D" id="3.40.50.720">
    <property type="entry name" value="NAD(P)-binding Rossmann-like Domain"/>
    <property type="match status" value="1"/>
</dbReference>
<organism evidence="15">
    <name type="scientific">marine sediment metagenome</name>
    <dbReference type="NCBI Taxonomy" id="412755"/>
    <lineage>
        <taxon>unclassified sequences</taxon>
        <taxon>metagenomes</taxon>
        <taxon>ecological metagenomes</taxon>
    </lineage>
</organism>
<accession>X0U2P9</accession>
<dbReference type="EMBL" id="BARS01018364">
    <property type="protein sequence ID" value="GAF93636.1"/>
    <property type="molecule type" value="Genomic_DNA"/>
</dbReference>
<keyword evidence="12" id="KW-0472">Membrane</keyword>
<evidence type="ECO:0000256" key="4">
    <source>
        <dbReference type="ARBA" id="ARBA00007505"/>
    </source>
</evidence>
<dbReference type="GO" id="GO:0070403">
    <property type="term" value="F:NAD+ binding"/>
    <property type="evidence" value="ECO:0007669"/>
    <property type="project" value="InterPro"/>
</dbReference>
<dbReference type="InterPro" id="IPR036291">
    <property type="entry name" value="NAD(P)-bd_dom_sf"/>
</dbReference>
<evidence type="ECO:0000256" key="5">
    <source>
        <dbReference type="ARBA" id="ARBA00012290"/>
    </source>
</evidence>
<comment type="pathway">
    <text evidence="3">Nucleotide-sugar biosynthesis; UDP-alpha-D-xylose biosynthesis; UDP-alpha-D-xylose from UDP-alpha-D-glucuronate: step 1/1.</text>
</comment>
<dbReference type="AlphaFoldDB" id="X0U2P9"/>
<comment type="subcellular location">
    <subcellularLocation>
        <location evidence="2">Golgi apparatus</location>
        <location evidence="2">Golgi stack membrane</location>
        <topology evidence="2">Single-pass type II membrane protein</topology>
    </subcellularLocation>
</comment>